<dbReference type="FunFam" id="1.10.472.10:FF:000142">
    <property type="entry name" value="Cyclin, N-terminal domain containing protein"/>
    <property type="match status" value="1"/>
</dbReference>
<dbReference type="InterPro" id="IPR039361">
    <property type="entry name" value="Cyclin"/>
</dbReference>
<sequence length="342" mass="39083">MDLEQVPSAGVDTASGDVVEDVPQALLNFRHSNPDKETDILDIDLVDKDDIQACAGYVREIYEYLLASEGKYQLSPGFLDHQADFTAEDRTVLVDWIARCHTRFNLANESFFHCVTILDTYLSRCEVSRANSRLLGIACLFIAAKYEQSYIPSLRHFVDALNQCELEYLPICKCQNPRSGACYTCSREAIIEMEETVLHALDFMLAMPTILTFLRRYARICEMKNRDRYIAFYISELTCLTTSMLQFKPSEIAAGCIAMSRRLTRKSTWDETLEKYSGYSEADTKKVMTEISTILKKYACSSKARYIRRKYSQEDRFYGVSIMIESVVNQALNLQKGDKPTA</sequence>
<evidence type="ECO:0000256" key="2">
    <source>
        <dbReference type="ARBA" id="ARBA00023127"/>
    </source>
</evidence>
<dbReference type="VEuPathDB" id="GiardiaDB:GMRT_15866"/>
<keyword evidence="8" id="KW-1185">Reference proteome</keyword>
<gene>
    <name evidence="7" type="ORF">GMRT_15866</name>
</gene>
<dbReference type="InterPro" id="IPR004367">
    <property type="entry name" value="Cyclin_C-dom"/>
</dbReference>
<dbReference type="OrthoDB" id="5590282at2759"/>
<dbReference type="PIRSF" id="PIRSF001771">
    <property type="entry name" value="Cyclin_A_B_D_E"/>
    <property type="match status" value="1"/>
</dbReference>
<dbReference type="SMART" id="SM01332">
    <property type="entry name" value="Cyclin_C"/>
    <property type="match status" value="1"/>
</dbReference>
<dbReference type="InterPro" id="IPR046965">
    <property type="entry name" value="Cyclin_A/B-like"/>
</dbReference>
<dbReference type="GO" id="GO:0044772">
    <property type="term" value="P:mitotic cell cycle phase transition"/>
    <property type="evidence" value="ECO:0007669"/>
    <property type="project" value="InterPro"/>
</dbReference>
<keyword evidence="2 4" id="KW-0195">Cyclin</keyword>
<evidence type="ECO:0000259" key="6">
    <source>
        <dbReference type="SMART" id="SM01332"/>
    </source>
</evidence>
<dbReference type="SUPFAM" id="SSF47954">
    <property type="entry name" value="Cyclin-like"/>
    <property type="match status" value="2"/>
</dbReference>
<feature type="domain" description="Cyclin-like" evidence="5">
    <location>
        <begin position="212"/>
        <end position="293"/>
    </location>
</feature>
<dbReference type="Pfam" id="PF00134">
    <property type="entry name" value="Cyclin_N"/>
    <property type="match status" value="1"/>
</dbReference>
<keyword evidence="3" id="KW-0131">Cell cycle</keyword>
<reference evidence="7 8" key="1">
    <citation type="submission" date="2019-05" db="EMBL/GenBank/DDBJ databases">
        <title>The compact genome of Giardia muris reveals important steps in the evolution of intestinal protozoan parasites.</title>
        <authorList>
            <person name="Xu F."/>
            <person name="Jimenez-Gonzalez A."/>
            <person name="Einarsson E."/>
            <person name="Astvaldsson A."/>
            <person name="Peirasmaki D."/>
            <person name="Eckmann L."/>
            <person name="Andersson J.O."/>
            <person name="Svard S.G."/>
            <person name="Jerlstrom-Hultqvist J."/>
        </authorList>
    </citation>
    <scope>NUCLEOTIDE SEQUENCE [LARGE SCALE GENOMIC DNA]</scope>
    <source>
        <strain evidence="7 8">Roberts-Thomson</strain>
    </source>
</reference>
<dbReference type="InterPro" id="IPR013763">
    <property type="entry name" value="Cyclin-like_dom"/>
</dbReference>
<dbReference type="GO" id="GO:0016538">
    <property type="term" value="F:cyclin-dependent protein serine/threonine kinase regulator activity"/>
    <property type="evidence" value="ECO:0007669"/>
    <property type="project" value="InterPro"/>
</dbReference>
<comment type="similarity">
    <text evidence="4">Belongs to the cyclin family.</text>
</comment>
<keyword evidence="1" id="KW-0132">Cell division</keyword>
<accession>A0A4Z1SVX2</accession>
<dbReference type="PANTHER" id="PTHR10177">
    <property type="entry name" value="CYCLINS"/>
    <property type="match status" value="1"/>
</dbReference>
<proteinExistence type="inferred from homology"/>
<evidence type="ECO:0000313" key="8">
    <source>
        <dbReference type="Proteomes" id="UP000315496"/>
    </source>
</evidence>
<dbReference type="InterPro" id="IPR036915">
    <property type="entry name" value="Cyclin-like_sf"/>
</dbReference>
<dbReference type="Gene3D" id="1.10.472.10">
    <property type="entry name" value="Cyclin-like"/>
    <property type="match status" value="2"/>
</dbReference>
<dbReference type="Proteomes" id="UP000315496">
    <property type="component" value="Chromosome 1"/>
</dbReference>
<evidence type="ECO:0000256" key="4">
    <source>
        <dbReference type="RuleBase" id="RU000383"/>
    </source>
</evidence>
<feature type="domain" description="Cyclin C-terminal" evidence="6">
    <location>
        <begin position="208"/>
        <end position="326"/>
    </location>
</feature>
<feature type="domain" description="Cyclin-like" evidence="5">
    <location>
        <begin position="95"/>
        <end position="199"/>
    </location>
</feature>
<dbReference type="InterPro" id="IPR006671">
    <property type="entry name" value="Cyclin_N"/>
</dbReference>
<dbReference type="SMART" id="SM00385">
    <property type="entry name" value="CYCLIN"/>
    <property type="match status" value="2"/>
</dbReference>
<name>A0A4Z1SVX2_GIAMU</name>
<dbReference type="AlphaFoldDB" id="A0A4Z1SVX2"/>
<dbReference type="EMBL" id="VDLU01000001">
    <property type="protein sequence ID" value="TNJ29914.1"/>
    <property type="molecule type" value="Genomic_DNA"/>
</dbReference>
<evidence type="ECO:0000256" key="1">
    <source>
        <dbReference type="ARBA" id="ARBA00022618"/>
    </source>
</evidence>
<evidence type="ECO:0000256" key="3">
    <source>
        <dbReference type="ARBA" id="ARBA00023306"/>
    </source>
</evidence>
<dbReference type="Pfam" id="PF02984">
    <property type="entry name" value="Cyclin_C"/>
    <property type="match status" value="1"/>
</dbReference>
<protein>
    <submittedName>
        <fullName evidence="7">G2/mitotic-specific cyclin B</fullName>
    </submittedName>
</protein>
<dbReference type="GO" id="GO:0051301">
    <property type="term" value="P:cell division"/>
    <property type="evidence" value="ECO:0007669"/>
    <property type="project" value="UniProtKB-KW"/>
</dbReference>
<evidence type="ECO:0000313" key="7">
    <source>
        <dbReference type="EMBL" id="TNJ29914.1"/>
    </source>
</evidence>
<comment type="caution">
    <text evidence="7">The sequence shown here is derived from an EMBL/GenBank/DDBJ whole genome shotgun (WGS) entry which is preliminary data.</text>
</comment>
<organism evidence="7 8">
    <name type="scientific">Giardia muris</name>
    <dbReference type="NCBI Taxonomy" id="5742"/>
    <lineage>
        <taxon>Eukaryota</taxon>
        <taxon>Metamonada</taxon>
        <taxon>Diplomonadida</taxon>
        <taxon>Hexamitidae</taxon>
        <taxon>Giardiinae</taxon>
        <taxon>Giardia</taxon>
    </lineage>
</organism>
<evidence type="ECO:0000259" key="5">
    <source>
        <dbReference type="SMART" id="SM00385"/>
    </source>
</evidence>